<dbReference type="OrthoDB" id="3515039at2"/>
<protein>
    <submittedName>
        <fullName evidence="2">Uncharacterized protein</fullName>
    </submittedName>
</protein>
<reference evidence="2 3" key="1">
    <citation type="submission" date="2019-10" db="EMBL/GenBank/DDBJ databases">
        <title>Nonomuraea sp. nov., isolated from Phyllanthus amarus.</title>
        <authorList>
            <person name="Klykleung N."/>
            <person name="Tanasupawat S."/>
        </authorList>
    </citation>
    <scope>NUCLEOTIDE SEQUENCE [LARGE SCALE GENOMIC DNA]</scope>
    <source>
        <strain evidence="2 3">PA1-10</strain>
    </source>
</reference>
<feature type="region of interest" description="Disordered" evidence="1">
    <location>
        <begin position="196"/>
        <end position="225"/>
    </location>
</feature>
<accession>A0A5C4VJ85</accession>
<dbReference type="Proteomes" id="UP000312512">
    <property type="component" value="Unassembled WGS sequence"/>
</dbReference>
<evidence type="ECO:0000256" key="1">
    <source>
        <dbReference type="SAM" id="MobiDB-lite"/>
    </source>
</evidence>
<dbReference type="AlphaFoldDB" id="A0A5C4VJ85"/>
<organism evidence="2 3">
    <name type="scientific">Nonomuraea phyllanthi</name>
    <dbReference type="NCBI Taxonomy" id="2219224"/>
    <lineage>
        <taxon>Bacteria</taxon>
        <taxon>Bacillati</taxon>
        <taxon>Actinomycetota</taxon>
        <taxon>Actinomycetes</taxon>
        <taxon>Streptosporangiales</taxon>
        <taxon>Streptosporangiaceae</taxon>
        <taxon>Nonomuraea</taxon>
    </lineage>
</organism>
<proteinExistence type="predicted"/>
<gene>
    <name evidence="2" type="ORF">FH608_041190</name>
</gene>
<name>A0A5C4VJ85_9ACTN</name>
<comment type="caution">
    <text evidence="2">The sequence shown here is derived from an EMBL/GenBank/DDBJ whole genome shotgun (WGS) entry which is preliminary data.</text>
</comment>
<evidence type="ECO:0000313" key="3">
    <source>
        <dbReference type="Proteomes" id="UP000312512"/>
    </source>
</evidence>
<dbReference type="RefSeq" id="WP_139635840.1">
    <property type="nucleotide sequence ID" value="NZ_CP045572.1"/>
</dbReference>
<sequence>MTMHEVTAWRRDDEKVRYEKKIIAAFGAGKVVATDVTEDEEPGGLDPQQWRTFDGRRYCRGWFCPTPEDKTWVLEEFEGERPYLETAGLDLGNPAALKALLTTTRGKRPGGTYDGTRTTIHYGTLTFSELYRISPAFRDQHSSTPTGAYAKIKLSWQLWLGRDQLVHRVRSVWTEPVPETTDVVHNVVDARLTRWGPTQVPEPRPHEVAGRDDWRQPPQTTNTVS</sequence>
<dbReference type="EMBL" id="VDLX02000021">
    <property type="protein sequence ID" value="KAB8189242.1"/>
    <property type="molecule type" value="Genomic_DNA"/>
</dbReference>
<evidence type="ECO:0000313" key="2">
    <source>
        <dbReference type="EMBL" id="KAB8189242.1"/>
    </source>
</evidence>
<accession>A0A5P9YUI6</accession>
<keyword evidence="3" id="KW-1185">Reference proteome</keyword>
<feature type="compositionally biased region" description="Basic and acidic residues" evidence="1">
    <location>
        <begin position="203"/>
        <end position="215"/>
    </location>
</feature>